<dbReference type="InterPro" id="IPR002123">
    <property type="entry name" value="Plipid/glycerol_acylTrfase"/>
</dbReference>
<keyword evidence="3" id="KW-1185">Reference proteome</keyword>
<accession>A0A9W8MIK5</accession>
<evidence type="ECO:0000259" key="1">
    <source>
        <dbReference type="Pfam" id="PF01553"/>
    </source>
</evidence>
<evidence type="ECO:0000313" key="3">
    <source>
        <dbReference type="Proteomes" id="UP001140091"/>
    </source>
</evidence>
<proteinExistence type="predicted"/>
<dbReference type="PANTHER" id="PTHR31605">
    <property type="entry name" value="GLYCEROL-3-PHOSPHATE O-ACYLTRANSFERASE 1"/>
    <property type="match status" value="1"/>
</dbReference>
<dbReference type="GO" id="GO:0004366">
    <property type="term" value="F:glycerol-3-phosphate O-acyltransferase activity"/>
    <property type="evidence" value="ECO:0007669"/>
    <property type="project" value="TreeGrafter"/>
</dbReference>
<dbReference type="GO" id="GO:0008654">
    <property type="term" value="P:phospholipid biosynthetic process"/>
    <property type="evidence" value="ECO:0007669"/>
    <property type="project" value="TreeGrafter"/>
</dbReference>
<name>A0A9W8MIK5_9AGAR</name>
<protein>
    <recommendedName>
        <fullName evidence="1">Phospholipid/glycerol acyltransferase domain-containing protein</fullName>
    </recommendedName>
</protein>
<dbReference type="Proteomes" id="UP001140091">
    <property type="component" value="Unassembled WGS sequence"/>
</dbReference>
<dbReference type="Pfam" id="PF01553">
    <property type="entry name" value="Acyltransferase"/>
    <property type="match status" value="1"/>
</dbReference>
<sequence>MYHMSKPQQFGGGCTACCDQRPQKEAGLHTWLIQAAGTVPIQRRKDNADGTADNTVVLQNLMEALEAGDAVCLFPEGISRFHPEVAPLKTGVARMVSDVLGRNRDDPDFEISLLPCSVTYMHRQHFRSDVLVSFDEPMVFSVKNNPELLPPVDFTHIRQVTDGLQERIRSGVLEAPTWEIIRGAKLAAKMYAPLGTLMPLGEYVRLSRRFSDAFTESMKAAPSSADQEPVLKLCKDLNVGFYALVSHKVTGA</sequence>
<organism evidence="2 3">
    <name type="scientific">Candolleomyces eurysporus</name>
    <dbReference type="NCBI Taxonomy" id="2828524"/>
    <lineage>
        <taxon>Eukaryota</taxon>
        <taxon>Fungi</taxon>
        <taxon>Dikarya</taxon>
        <taxon>Basidiomycota</taxon>
        <taxon>Agaricomycotina</taxon>
        <taxon>Agaricomycetes</taxon>
        <taxon>Agaricomycetidae</taxon>
        <taxon>Agaricales</taxon>
        <taxon>Agaricineae</taxon>
        <taxon>Psathyrellaceae</taxon>
        <taxon>Candolleomyces</taxon>
    </lineage>
</organism>
<dbReference type="GO" id="GO:0016287">
    <property type="term" value="F:glycerone-phosphate O-acyltransferase activity"/>
    <property type="evidence" value="ECO:0007669"/>
    <property type="project" value="TreeGrafter"/>
</dbReference>
<feature type="domain" description="Phospholipid/glycerol acyltransferase" evidence="1">
    <location>
        <begin position="26"/>
        <end position="117"/>
    </location>
</feature>
<dbReference type="EMBL" id="JANBPK010000809">
    <property type="protein sequence ID" value="KAJ2931222.1"/>
    <property type="molecule type" value="Genomic_DNA"/>
</dbReference>
<dbReference type="InterPro" id="IPR052744">
    <property type="entry name" value="GPAT/DAPAT"/>
</dbReference>
<dbReference type="AlphaFoldDB" id="A0A9W8MIK5"/>
<evidence type="ECO:0000313" key="2">
    <source>
        <dbReference type="EMBL" id="KAJ2931222.1"/>
    </source>
</evidence>
<feature type="non-terminal residue" evidence="2">
    <location>
        <position position="1"/>
    </location>
</feature>
<dbReference type="OrthoDB" id="5567124at2759"/>
<reference evidence="2" key="1">
    <citation type="submission" date="2022-06" db="EMBL/GenBank/DDBJ databases">
        <title>Genome Sequence of Candolleomyces eurysporus.</title>
        <authorList>
            <person name="Buettner E."/>
        </authorList>
    </citation>
    <scope>NUCLEOTIDE SEQUENCE</scope>
    <source>
        <strain evidence="2">VTCC 930004</strain>
    </source>
</reference>
<dbReference type="PANTHER" id="PTHR31605:SF0">
    <property type="entry name" value="GLYCEROL-3-PHOSPHATE O-ACYLTRANSFERASE 1"/>
    <property type="match status" value="1"/>
</dbReference>
<comment type="caution">
    <text evidence="2">The sequence shown here is derived from an EMBL/GenBank/DDBJ whole genome shotgun (WGS) entry which is preliminary data.</text>
</comment>
<gene>
    <name evidence="2" type="ORF">H1R20_g5798</name>
</gene>